<organism evidence="2 3">
    <name type="scientific">Flavobacterium polysaccharolyticum</name>
    <dbReference type="NCBI Taxonomy" id="3133148"/>
    <lineage>
        <taxon>Bacteria</taxon>
        <taxon>Pseudomonadati</taxon>
        <taxon>Bacteroidota</taxon>
        <taxon>Flavobacteriia</taxon>
        <taxon>Flavobacteriales</taxon>
        <taxon>Flavobacteriaceae</taxon>
        <taxon>Flavobacterium</taxon>
    </lineage>
</organism>
<name>A0ABU9NU67_9FLAO</name>
<evidence type="ECO:0000313" key="2">
    <source>
        <dbReference type="EMBL" id="MEM0577821.1"/>
    </source>
</evidence>
<sequence>MKMTKDEINLILKRRIKNGDEFNHLIEEPKGQKVKLKKGDTFYSVSMMKVWVETFYKQVAKLSQILKGKTIQETSDKIHYFLYYDIQYQADGVTQNLRSPANSWFNRREGIDCKSYSIFASSVLMNLGIKHYIRQIKQPKFNPKQYTHVYVIVPFDQVSGKLVNGYAIIDGTIQSNKEPNYTDKKDVFMDQKLPHIGLNCPAPRKKGWYVTKKPCKRAYELYDFARSAEQAKNMLKSLGNDAIAHKSTSEGGAYNIYVKSNSVYGSKRGLKGVVKNTIQSRRRFPF</sequence>
<evidence type="ECO:0000313" key="3">
    <source>
        <dbReference type="Proteomes" id="UP001468798"/>
    </source>
</evidence>
<dbReference type="Proteomes" id="UP001468798">
    <property type="component" value="Unassembled WGS sequence"/>
</dbReference>
<gene>
    <name evidence="2" type="ORF">WFZ86_15045</name>
</gene>
<evidence type="ECO:0000259" key="1">
    <source>
        <dbReference type="Pfam" id="PF04473"/>
    </source>
</evidence>
<dbReference type="RefSeq" id="WP_342692690.1">
    <property type="nucleotide sequence ID" value="NZ_JBCGDP010000016.1"/>
</dbReference>
<keyword evidence="3" id="KW-1185">Reference proteome</keyword>
<feature type="domain" description="Transglutaminase-like" evidence="1">
    <location>
        <begin position="57"/>
        <end position="156"/>
    </location>
</feature>
<proteinExistence type="predicted"/>
<dbReference type="InterPro" id="IPR007562">
    <property type="entry name" value="Transglutaminase-like_domain"/>
</dbReference>
<dbReference type="EMBL" id="JBCGDP010000016">
    <property type="protein sequence ID" value="MEM0577821.1"/>
    <property type="molecule type" value="Genomic_DNA"/>
</dbReference>
<reference evidence="2 3" key="1">
    <citation type="submission" date="2024-03" db="EMBL/GenBank/DDBJ databases">
        <title>Two novel species of the genus Flavobacterium exhibiting potentially degradation of complex polysaccharides.</title>
        <authorList>
            <person name="Lian X."/>
        </authorList>
    </citation>
    <scope>NUCLEOTIDE SEQUENCE [LARGE SCALE GENOMIC DNA]</scope>
    <source>
        <strain evidence="2 3">N6</strain>
    </source>
</reference>
<dbReference type="Pfam" id="PF04473">
    <property type="entry name" value="DUF553"/>
    <property type="match status" value="1"/>
</dbReference>
<comment type="caution">
    <text evidence="2">The sequence shown here is derived from an EMBL/GenBank/DDBJ whole genome shotgun (WGS) entry which is preliminary data.</text>
</comment>
<protein>
    <submittedName>
        <fullName evidence="2">Transglutaminase-like domain-containing protein</fullName>
    </submittedName>
</protein>
<accession>A0ABU9NU67</accession>